<evidence type="ECO:0000313" key="2">
    <source>
        <dbReference type="EMBL" id="WOC50704.1"/>
    </source>
</evidence>
<dbReference type="InterPro" id="IPR036291">
    <property type="entry name" value="NAD(P)-bd_dom_sf"/>
</dbReference>
<evidence type="ECO:0000313" key="3">
    <source>
        <dbReference type="Proteomes" id="UP001432059"/>
    </source>
</evidence>
<protein>
    <submittedName>
        <fullName evidence="2">Semialdehyde dehydrogenase</fullName>
    </submittedName>
</protein>
<dbReference type="EMBL" id="CP136426">
    <property type="protein sequence ID" value="WOC50704.1"/>
    <property type="molecule type" value="Genomic_DNA"/>
</dbReference>
<dbReference type="SUPFAM" id="SSF51735">
    <property type="entry name" value="NAD(P)-binding Rossmann-fold domains"/>
    <property type="match status" value="1"/>
</dbReference>
<reference evidence="2" key="1">
    <citation type="submission" date="2023-10" db="EMBL/GenBank/DDBJ databases">
        <title>Characterization and whole genome sequencing of a novel strain of Bergeyella porcorum QD2021 isolated from pig.</title>
        <authorList>
            <person name="Liu G."/>
            <person name="Chen C."/>
            <person name="Han X."/>
        </authorList>
    </citation>
    <scope>NUCLEOTIDE SEQUENCE</scope>
    <source>
        <strain evidence="2">QD2021</strain>
    </source>
</reference>
<evidence type="ECO:0000259" key="1">
    <source>
        <dbReference type="Pfam" id="PF13460"/>
    </source>
</evidence>
<dbReference type="PANTHER" id="PTHR14097">
    <property type="entry name" value="OXIDOREDUCTASE HTATIP2"/>
    <property type="match status" value="1"/>
</dbReference>
<dbReference type="PANTHER" id="PTHR14097:SF7">
    <property type="entry name" value="OXIDOREDUCTASE HTATIP2"/>
    <property type="match status" value="1"/>
</dbReference>
<sequence>MNAIIIGATGATGKDLLQQILKDDTFTQVTVFVRKPISIQHPKLTTHIIDFDQPEAWKHLVTGDVLFSCLGTTLKAAGSQQAQWKIDYDYQYQFAKAAKNNAIKHYVLVSSTGADSQSRFFYMKMKGALEDAVKTLLFEHLTIFNPPTLIRKNSDRAGENFGVKALQFLNKFGLFASQKPLPTEQLAQAMLLVAKQPNNTLHFTRKEIDEILKR</sequence>
<feature type="domain" description="NAD(P)-binding" evidence="1">
    <location>
        <begin position="7"/>
        <end position="126"/>
    </location>
</feature>
<accession>A0AAU0EY78</accession>
<organism evidence="2 3">
    <name type="scientific">Bergeyella porcorum</name>
    <dbReference type="NCBI Taxonomy" id="1735111"/>
    <lineage>
        <taxon>Bacteria</taxon>
        <taxon>Pseudomonadati</taxon>
        <taxon>Bacteroidota</taxon>
        <taxon>Flavobacteriia</taxon>
        <taxon>Flavobacteriales</taxon>
        <taxon>Weeksellaceae</taxon>
        <taxon>Bergeyella</taxon>
    </lineage>
</organism>
<name>A0AAU0EY78_9FLAO</name>
<gene>
    <name evidence="2" type="ORF">BPO_0057</name>
</gene>
<dbReference type="Proteomes" id="UP001432059">
    <property type="component" value="Chromosome"/>
</dbReference>
<keyword evidence="3" id="KW-1185">Reference proteome</keyword>
<dbReference type="Gene3D" id="3.40.50.720">
    <property type="entry name" value="NAD(P)-binding Rossmann-like Domain"/>
    <property type="match status" value="1"/>
</dbReference>
<dbReference type="Pfam" id="PF13460">
    <property type="entry name" value="NAD_binding_10"/>
    <property type="match status" value="1"/>
</dbReference>
<proteinExistence type="predicted"/>
<dbReference type="RefSeq" id="WP_327984423.1">
    <property type="nucleotide sequence ID" value="NZ_CP136426.1"/>
</dbReference>
<dbReference type="KEGG" id="bpor:BPO_0057"/>
<dbReference type="AlphaFoldDB" id="A0AAU0EY78"/>
<dbReference type="InterPro" id="IPR016040">
    <property type="entry name" value="NAD(P)-bd_dom"/>
</dbReference>